<keyword evidence="4" id="KW-1185">Reference proteome</keyword>
<evidence type="ECO:0000313" key="4">
    <source>
        <dbReference type="Proteomes" id="UP000006727"/>
    </source>
</evidence>
<name>A0A7I4AS89_PHYPA</name>
<sequence>MGDDKVSPSRSCGSSRELLMAGNGDDLEDPPKSGQASSSAYYSGREIAKTTSSNMRNGGRSGSLNGANQAFYGFLSSWASKKFMSGCVILLPIAVTFYTTWWFILFFDSFFSPVYDYLGMHVVGLGFVTSFVFIFLVGVFGASWIGSSVITVGEWFIKRMPLVKQVYSASKQISAAISPDQNTQAFKEVAIIRHPRIGEYAFGFITSTLVLQLLFFEVVRLQELGALTERVWGRGAVQYICTYESPLHRRYFPCEFEGRDPTELVRAGRHRDCGVGRNVDAASDNADVISSIKSSHCIEMKGLYVDFSGHSADPVGWWVVHH</sequence>
<evidence type="ECO:0000256" key="1">
    <source>
        <dbReference type="SAM" id="MobiDB-lite"/>
    </source>
</evidence>
<dbReference type="FunCoup" id="A0A7I4AS89">
    <property type="interactions" value="77"/>
</dbReference>
<dbReference type="EnsemblPlants" id="Pp3c14_3670V3.3">
    <property type="protein sequence ID" value="Pp3c14_3670V3.3"/>
    <property type="gene ID" value="Pp3c14_3670"/>
</dbReference>
<keyword evidence="2" id="KW-1133">Transmembrane helix</keyword>
<feature type="region of interest" description="Disordered" evidence="1">
    <location>
        <begin position="1"/>
        <end position="41"/>
    </location>
</feature>
<gene>
    <name evidence="3" type="primary">LOC112291470</name>
</gene>
<dbReference type="Proteomes" id="UP000006727">
    <property type="component" value="Chromosome 14"/>
</dbReference>
<dbReference type="AlphaFoldDB" id="A0A7I4AS89"/>
<protein>
    <submittedName>
        <fullName evidence="3">Uncharacterized protein</fullName>
    </submittedName>
</protein>
<feature type="transmembrane region" description="Helical" evidence="2">
    <location>
        <begin position="197"/>
        <end position="216"/>
    </location>
</feature>
<feature type="transmembrane region" description="Helical" evidence="2">
    <location>
        <begin position="83"/>
        <end position="104"/>
    </location>
</feature>
<evidence type="ECO:0000256" key="2">
    <source>
        <dbReference type="SAM" id="Phobius"/>
    </source>
</evidence>
<dbReference type="Pfam" id="PF04367">
    <property type="entry name" value="DUF502"/>
    <property type="match status" value="1"/>
</dbReference>
<evidence type="ECO:0000313" key="3">
    <source>
        <dbReference type="EnsemblPlants" id="Pp3c14_3670V3.3"/>
    </source>
</evidence>
<keyword evidence="2" id="KW-0472">Membrane</keyword>
<dbReference type="PANTHER" id="PTHR31876:SF26">
    <property type="entry name" value="PROTEIN LIKE COV 2"/>
    <property type="match status" value="1"/>
</dbReference>
<feature type="transmembrane region" description="Helical" evidence="2">
    <location>
        <begin position="124"/>
        <end position="157"/>
    </location>
</feature>
<reference evidence="3 4" key="1">
    <citation type="journal article" date="2008" name="Science">
        <title>The Physcomitrella genome reveals evolutionary insights into the conquest of land by plants.</title>
        <authorList>
            <person name="Rensing S."/>
            <person name="Lang D."/>
            <person name="Zimmer A."/>
            <person name="Terry A."/>
            <person name="Salamov A."/>
            <person name="Shapiro H."/>
            <person name="Nishiyama T."/>
            <person name="Perroud P.-F."/>
            <person name="Lindquist E."/>
            <person name="Kamisugi Y."/>
            <person name="Tanahashi T."/>
            <person name="Sakakibara K."/>
            <person name="Fujita T."/>
            <person name="Oishi K."/>
            <person name="Shin-I T."/>
            <person name="Kuroki Y."/>
            <person name="Toyoda A."/>
            <person name="Suzuki Y."/>
            <person name="Hashimoto A."/>
            <person name="Yamaguchi K."/>
            <person name="Sugano A."/>
            <person name="Kohara Y."/>
            <person name="Fujiyama A."/>
            <person name="Anterola A."/>
            <person name="Aoki S."/>
            <person name="Ashton N."/>
            <person name="Barbazuk W.B."/>
            <person name="Barker E."/>
            <person name="Bennetzen J."/>
            <person name="Bezanilla M."/>
            <person name="Blankenship R."/>
            <person name="Cho S.H."/>
            <person name="Dutcher S."/>
            <person name="Estelle M."/>
            <person name="Fawcett J.A."/>
            <person name="Gundlach H."/>
            <person name="Hanada K."/>
            <person name="Heyl A."/>
            <person name="Hicks K.A."/>
            <person name="Hugh J."/>
            <person name="Lohr M."/>
            <person name="Mayer K."/>
            <person name="Melkozernov A."/>
            <person name="Murata T."/>
            <person name="Nelson D."/>
            <person name="Pils B."/>
            <person name="Prigge M."/>
            <person name="Reiss B."/>
            <person name="Renner T."/>
            <person name="Rombauts S."/>
            <person name="Rushton P."/>
            <person name="Sanderfoot A."/>
            <person name="Schween G."/>
            <person name="Shiu S.-H."/>
            <person name="Stueber K."/>
            <person name="Theodoulou F.L."/>
            <person name="Tu H."/>
            <person name="Van de Peer Y."/>
            <person name="Verrier P.J."/>
            <person name="Waters E."/>
            <person name="Wood A."/>
            <person name="Yang L."/>
            <person name="Cove D."/>
            <person name="Cuming A."/>
            <person name="Hasebe M."/>
            <person name="Lucas S."/>
            <person name="Mishler D.B."/>
            <person name="Reski R."/>
            <person name="Grigoriev I."/>
            <person name="Quatrano R.S."/>
            <person name="Boore J.L."/>
        </authorList>
    </citation>
    <scope>NUCLEOTIDE SEQUENCE [LARGE SCALE GENOMIC DNA]</scope>
    <source>
        <strain evidence="3 4">cv. Gransden 2004</strain>
    </source>
</reference>
<reference evidence="3" key="3">
    <citation type="submission" date="2020-12" db="UniProtKB">
        <authorList>
            <consortium name="EnsemblPlants"/>
        </authorList>
    </citation>
    <scope>IDENTIFICATION</scope>
</reference>
<dbReference type="InParanoid" id="A0A7I4AS89"/>
<dbReference type="EMBL" id="ABEU02000014">
    <property type="status" value="NOT_ANNOTATED_CDS"/>
    <property type="molecule type" value="Genomic_DNA"/>
</dbReference>
<proteinExistence type="predicted"/>
<reference evidence="3 4" key="2">
    <citation type="journal article" date="2018" name="Plant J.">
        <title>The Physcomitrella patens chromosome-scale assembly reveals moss genome structure and evolution.</title>
        <authorList>
            <person name="Lang D."/>
            <person name="Ullrich K.K."/>
            <person name="Murat F."/>
            <person name="Fuchs J."/>
            <person name="Jenkins J."/>
            <person name="Haas F.B."/>
            <person name="Piednoel M."/>
            <person name="Gundlach H."/>
            <person name="Van Bel M."/>
            <person name="Meyberg R."/>
            <person name="Vives C."/>
            <person name="Morata J."/>
            <person name="Symeonidi A."/>
            <person name="Hiss M."/>
            <person name="Muchero W."/>
            <person name="Kamisugi Y."/>
            <person name="Saleh O."/>
            <person name="Blanc G."/>
            <person name="Decker E.L."/>
            <person name="van Gessel N."/>
            <person name="Grimwood J."/>
            <person name="Hayes R.D."/>
            <person name="Graham S.W."/>
            <person name="Gunter L.E."/>
            <person name="McDaniel S.F."/>
            <person name="Hoernstein S.N.W."/>
            <person name="Larsson A."/>
            <person name="Li F.W."/>
            <person name="Perroud P.F."/>
            <person name="Phillips J."/>
            <person name="Ranjan P."/>
            <person name="Rokshar D.S."/>
            <person name="Rothfels C.J."/>
            <person name="Schneider L."/>
            <person name="Shu S."/>
            <person name="Stevenson D.W."/>
            <person name="Thummler F."/>
            <person name="Tillich M."/>
            <person name="Villarreal Aguilar J.C."/>
            <person name="Widiez T."/>
            <person name="Wong G.K."/>
            <person name="Wymore A."/>
            <person name="Zhang Y."/>
            <person name="Zimmer A.D."/>
            <person name="Quatrano R.S."/>
            <person name="Mayer K.F.X."/>
            <person name="Goodstein D."/>
            <person name="Casacuberta J.M."/>
            <person name="Vandepoele K."/>
            <person name="Reski R."/>
            <person name="Cuming A.C."/>
            <person name="Tuskan G.A."/>
            <person name="Maumus F."/>
            <person name="Salse J."/>
            <person name="Schmutz J."/>
            <person name="Rensing S.A."/>
        </authorList>
    </citation>
    <scope>NUCLEOTIDE SEQUENCE [LARGE SCALE GENOMIC DNA]</scope>
    <source>
        <strain evidence="3 4">cv. Gransden 2004</strain>
    </source>
</reference>
<organism evidence="3 4">
    <name type="scientific">Physcomitrium patens</name>
    <name type="common">Spreading-leaved earth moss</name>
    <name type="synonym">Physcomitrella patens</name>
    <dbReference type="NCBI Taxonomy" id="3218"/>
    <lineage>
        <taxon>Eukaryota</taxon>
        <taxon>Viridiplantae</taxon>
        <taxon>Streptophyta</taxon>
        <taxon>Embryophyta</taxon>
        <taxon>Bryophyta</taxon>
        <taxon>Bryophytina</taxon>
        <taxon>Bryopsida</taxon>
        <taxon>Funariidae</taxon>
        <taxon>Funariales</taxon>
        <taxon>Funariaceae</taxon>
        <taxon>Physcomitrium</taxon>
    </lineage>
</organism>
<dbReference type="Gramene" id="Pp3c14_3670V3.3">
    <property type="protein sequence ID" value="Pp3c14_3670V3.3"/>
    <property type="gene ID" value="Pp3c14_3670"/>
</dbReference>
<accession>A0A7I4AS89</accession>
<dbReference type="InterPro" id="IPR007462">
    <property type="entry name" value="COV1-like"/>
</dbReference>
<keyword evidence="2" id="KW-0812">Transmembrane</keyword>
<dbReference type="PANTHER" id="PTHR31876">
    <property type="entry name" value="COV-LIKE PROTEIN 1"/>
    <property type="match status" value="1"/>
</dbReference>